<name>A0A067R517_ZOONE</name>
<reference evidence="1 2" key="1">
    <citation type="journal article" date="2014" name="Nat. Commun.">
        <title>Molecular traces of alternative social organization in a termite genome.</title>
        <authorList>
            <person name="Terrapon N."/>
            <person name="Li C."/>
            <person name="Robertson H.M."/>
            <person name="Ji L."/>
            <person name="Meng X."/>
            <person name="Booth W."/>
            <person name="Chen Z."/>
            <person name="Childers C.P."/>
            <person name="Glastad K.M."/>
            <person name="Gokhale K."/>
            <person name="Gowin J."/>
            <person name="Gronenberg W."/>
            <person name="Hermansen R.A."/>
            <person name="Hu H."/>
            <person name="Hunt B.G."/>
            <person name="Huylmans A.K."/>
            <person name="Khalil S.M."/>
            <person name="Mitchell R.D."/>
            <person name="Munoz-Torres M.C."/>
            <person name="Mustard J.A."/>
            <person name="Pan H."/>
            <person name="Reese J.T."/>
            <person name="Scharf M.E."/>
            <person name="Sun F."/>
            <person name="Vogel H."/>
            <person name="Xiao J."/>
            <person name="Yang W."/>
            <person name="Yang Z."/>
            <person name="Yang Z."/>
            <person name="Zhou J."/>
            <person name="Zhu J."/>
            <person name="Brent C.S."/>
            <person name="Elsik C.G."/>
            <person name="Goodisman M.A."/>
            <person name="Liberles D.A."/>
            <person name="Roe R.M."/>
            <person name="Vargo E.L."/>
            <person name="Vilcinskas A."/>
            <person name="Wang J."/>
            <person name="Bornberg-Bauer E."/>
            <person name="Korb J."/>
            <person name="Zhang G."/>
            <person name="Liebig J."/>
        </authorList>
    </citation>
    <scope>NUCLEOTIDE SEQUENCE [LARGE SCALE GENOMIC DNA]</scope>
    <source>
        <tissue evidence="1">Whole organism</tissue>
    </source>
</reference>
<organism evidence="1 2">
    <name type="scientific">Zootermopsis nevadensis</name>
    <name type="common">Dampwood termite</name>
    <dbReference type="NCBI Taxonomy" id="136037"/>
    <lineage>
        <taxon>Eukaryota</taxon>
        <taxon>Metazoa</taxon>
        <taxon>Ecdysozoa</taxon>
        <taxon>Arthropoda</taxon>
        <taxon>Hexapoda</taxon>
        <taxon>Insecta</taxon>
        <taxon>Pterygota</taxon>
        <taxon>Neoptera</taxon>
        <taxon>Polyneoptera</taxon>
        <taxon>Dictyoptera</taxon>
        <taxon>Blattodea</taxon>
        <taxon>Blattoidea</taxon>
        <taxon>Termitoidae</taxon>
        <taxon>Termopsidae</taxon>
        <taxon>Zootermopsis</taxon>
    </lineage>
</organism>
<evidence type="ECO:0000313" key="2">
    <source>
        <dbReference type="Proteomes" id="UP000027135"/>
    </source>
</evidence>
<accession>A0A067R517</accession>
<gene>
    <name evidence="1" type="ORF">L798_07237</name>
</gene>
<keyword evidence="2" id="KW-1185">Reference proteome</keyword>
<protein>
    <submittedName>
        <fullName evidence="1">Uncharacterized protein</fullName>
    </submittedName>
</protein>
<evidence type="ECO:0000313" key="1">
    <source>
        <dbReference type="EMBL" id="KDR18354.1"/>
    </source>
</evidence>
<proteinExistence type="predicted"/>
<dbReference type="AlphaFoldDB" id="A0A067R517"/>
<dbReference type="EMBL" id="KK852692">
    <property type="protein sequence ID" value="KDR18354.1"/>
    <property type="molecule type" value="Genomic_DNA"/>
</dbReference>
<dbReference type="InParanoid" id="A0A067R517"/>
<sequence length="102" mass="11620">METEIYSANKMLSLLPEASPAPPLPPTLKLFTLCARNNTLLLPATLNLQLTLARRRPTPTRQAPRWMLPQTCFFYFQQTVSWIPNQTQRHAVTPSSNEKKSP</sequence>
<dbReference type="Proteomes" id="UP000027135">
    <property type="component" value="Unassembled WGS sequence"/>
</dbReference>